<dbReference type="AlphaFoldDB" id="A0A928YNZ7"/>
<proteinExistence type="predicted"/>
<dbReference type="EMBL" id="PRDK01000001">
    <property type="protein sequence ID" value="MBE8712394.1"/>
    <property type="molecule type" value="Genomic_DNA"/>
</dbReference>
<keyword evidence="1" id="KW-0472">Membrane</keyword>
<comment type="caution">
    <text evidence="2">The sequence shown here is derived from an EMBL/GenBank/DDBJ whole genome shotgun (WGS) entry which is preliminary data.</text>
</comment>
<evidence type="ECO:0000313" key="2">
    <source>
        <dbReference type="EMBL" id="MBE8712394.1"/>
    </source>
</evidence>
<accession>A0A928YNZ7</accession>
<protein>
    <submittedName>
        <fullName evidence="2">Uncharacterized protein</fullName>
    </submittedName>
</protein>
<sequence>MFTFEIFREEVITCYKEKKQQHKLYSQLENPSPGNLRNLCLIIFSNGLSKEDTQTFNEFFNPLNQSNELETSINRFDLDKLRPLRNFILGKAKNPKDEVVKLLAILVDFQPRPYENWKKSNSTTVIENDNVESGEKDSSEIEAEIPVNTEQAITALNDANSLKSNSKSKYLVVTLGLVLLLGVFLFIKYGTLQKQCMYWNNDRYIAVDCKEKIPGSEVIALDEHKLNNFRRITRPDTLSNKDVSRVWYSKVNNSVEFFTEPGHHPLYDKPLKAVTAYILNQHALEIKN</sequence>
<gene>
    <name evidence="2" type="ORF">C4F49_01695</name>
</gene>
<keyword evidence="3" id="KW-1185">Reference proteome</keyword>
<keyword evidence="1" id="KW-0812">Transmembrane</keyword>
<dbReference type="Proteomes" id="UP000616201">
    <property type="component" value="Unassembled WGS sequence"/>
</dbReference>
<keyword evidence="1" id="KW-1133">Transmembrane helix</keyword>
<dbReference type="RefSeq" id="WP_196934729.1">
    <property type="nucleotide sequence ID" value="NZ_MU158698.1"/>
</dbReference>
<feature type="transmembrane region" description="Helical" evidence="1">
    <location>
        <begin position="170"/>
        <end position="187"/>
    </location>
</feature>
<evidence type="ECO:0000313" key="3">
    <source>
        <dbReference type="Proteomes" id="UP000616201"/>
    </source>
</evidence>
<organism evidence="2 3">
    <name type="scientific">Sphingobacterium hungaricum</name>
    <dbReference type="NCBI Taxonomy" id="2082723"/>
    <lineage>
        <taxon>Bacteria</taxon>
        <taxon>Pseudomonadati</taxon>
        <taxon>Bacteroidota</taxon>
        <taxon>Sphingobacteriia</taxon>
        <taxon>Sphingobacteriales</taxon>
        <taxon>Sphingobacteriaceae</taxon>
        <taxon>Sphingobacterium</taxon>
    </lineage>
</organism>
<reference evidence="2" key="1">
    <citation type="submission" date="2018-02" db="EMBL/GenBank/DDBJ databases">
        <authorList>
            <person name="Vasarhelyi B.M."/>
            <person name="Deshmukh S."/>
            <person name="Balint B."/>
            <person name="Kukolya J."/>
        </authorList>
    </citation>
    <scope>NUCLEOTIDE SEQUENCE</scope>
    <source>
        <strain evidence="2">KB22</strain>
    </source>
</reference>
<name>A0A928YNZ7_9SPHI</name>
<evidence type="ECO:0000256" key="1">
    <source>
        <dbReference type="SAM" id="Phobius"/>
    </source>
</evidence>